<reference evidence="2" key="1">
    <citation type="submission" date="2022-07" db="EMBL/GenBank/DDBJ databases">
        <title>Genome Sequence of Agrocybe chaxingu.</title>
        <authorList>
            <person name="Buettner E."/>
        </authorList>
    </citation>
    <scope>NUCLEOTIDE SEQUENCE</scope>
    <source>
        <strain evidence="2">MP-N11</strain>
    </source>
</reference>
<evidence type="ECO:0000313" key="3">
    <source>
        <dbReference type="Proteomes" id="UP001148786"/>
    </source>
</evidence>
<protein>
    <submittedName>
        <fullName evidence="2">Uncharacterized protein</fullName>
    </submittedName>
</protein>
<name>A0A9W8JW16_9AGAR</name>
<accession>A0A9W8JW16</accession>
<sequence>MHYVEVDNEATTSRSTLSTSQRNSLFSHIFTSSPSVERWPQRHIEHQRQVPLWKLLLRADPLPHISQLSRLSHTPSVNPVLRNTHPSAPVGSHSCGSRISRERISLKAAPLARVHVGSYAISPPPRSWKGHDYSPQHT</sequence>
<evidence type="ECO:0000256" key="1">
    <source>
        <dbReference type="SAM" id="MobiDB-lite"/>
    </source>
</evidence>
<comment type="caution">
    <text evidence="2">The sequence shown here is derived from an EMBL/GenBank/DDBJ whole genome shotgun (WGS) entry which is preliminary data.</text>
</comment>
<evidence type="ECO:0000313" key="2">
    <source>
        <dbReference type="EMBL" id="KAJ3486263.1"/>
    </source>
</evidence>
<feature type="region of interest" description="Disordered" evidence="1">
    <location>
        <begin position="76"/>
        <end position="97"/>
    </location>
</feature>
<gene>
    <name evidence="2" type="ORF">NLJ89_g11828</name>
</gene>
<dbReference type="AlphaFoldDB" id="A0A9W8JW16"/>
<organism evidence="2 3">
    <name type="scientific">Agrocybe chaxingu</name>
    <dbReference type="NCBI Taxonomy" id="84603"/>
    <lineage>
        <taxon>Eukaryota</taxon>
        <taxon>Fungi</taxon>
        <taxon>Dikarya</taxon>
        <taxon>Basidiomycota</taxon>
        <taxon>Agaricomycotina</taxon>
        <taxon>Agaricomycetes</taxon>
        <taxon>Agaricomycetidae</taxon>
        <taxon>Agaricales</taxon>
        <taxon>Agaricineae</taxon>
        <taxon>Strophariaceae</taxon>
        <taxon>Agrocybe</taxon>
    </lineage>
</organism>
<dbReference type="EMBL" id="JANKHO010003087">
    <property type="protein sequence ID" value="KAJ3486263.1"/>
    <property type="molecule type" value="Genomic_DNA"/>
</dbReference>
<keyword evidence="3" id="KW-1185">Reference proteome</keyword>
<proteinExistence type="predicted"/>
<dbReference type="Proteomes" id="UP001148786">
    <property type="component" value="Unassembled WGS sequence"/>
</dbReference>